<dbReference type="AlphaFoldDB" id="A0A0G4ISQ8"/>
<sequence length="130" mass="13694">MPTSAHSRLYTSPIRTWIFGGLSTEPSSLSRRTISPGNHVGSLLTRSTACWYRKISPVVVSHCAASAISMYFVPGGYVPGHGCVAQHVQFHPGLVDAHGSAFFPGQTNLPSVDPASATTTTRSAVPDISA</sequence>
<organism evidence="1 2">
    <name type="scientific">Plasmodiophora brassicae</name>
    <name type="common">Clubroot disease agent</name>
    <dbReference type="NCBI Taxonomy" id="37360"/>
    <lineage>
        <taxon>Eukaryota</taxon>
        <taxon>Sar</taxon>
        <taxon>Rhizaria</taxon>
        <taxon>Endomyxa</taxon>
        <taxon>Phytomyxea</taxon>
        <taxon>Plasmodiophorida</taxon>
        <taxon>Plasmodiophoridae</taxon>
        <taxon>Plasmodiophora</taxon>
    </lineage>
</organism>
<protein>
    <submittedName>
        <fullName evidence="1">Uncharacterized protein</fullName>
    </submittedName>
</protein>
<reference evidence="1 2" key="1">
    <citation type="submission" date="2015-02" db="EMBL/GenBank/DDBJ databases">
        <authorList>
            <person name="Chooi Y.-H."/>
        </authorList>
    </citation>
    <scope>NUCLEOTIDE SEQUENCE [LARGE SCALE GENOMIC DNA]</scope>
    <source>
        <strain evidence="1">E3</strain>
    </source>
</reference>
<gene>
    <name evidence="1" type="ORF">PBRA_006283</name>
</gene>
<name>A0A0G4ISQ8_PLABS</name>
<evidence type="ECO:0000313" key="2">
    <source>
        <dbReference type="Proteomes" id="UP000039324"/>
    </source>
</evidence>
<keyword evidence="2" id="KW-1185">Reference proteome</keyword>
<dbReference type="Proteomes" id="UP000039324">
    <property type="component" value="Unassembled WGS sequence"/>
</dbReference>
<proteinExistence type="predicted"/>
<evidence type="ECO:0000313" key="1">
    <source>
        <dbReference type="EMBL" id="CEO98169.1"/>
    </source>
</evidence>
<dbReference type="EMBL" id="CDSF01000083">
    <property type="protein sequence ID" value="CEO98169.1"/>
    <property type="molecule type" value="Genomic_DNA"/>
</dbReference>
<accession>A0A0G4ISQ8</accession>